<dbReference type="OrthoDB" id="1266852at2"/>
<evidence type="ECO:0000313" key="1">
    <source>
        <dbReference type="EMBL" id="QHN64392.1"/>
    </source>
</evidence>
<dbReference type="AlphaFoldDB" id="A0A6P1QQN8"/>
<organism evidence="1 2">
    <name type="scientific">Bergeyella cardium</name>
    <dbReference type="NCBI Taxonomy" id="1585976"/>
    <lineage>
        <taxon>Bacteria</taxon>
        <taxon>Pseudomonadati</taxon>
        <taxon>Bacteroidota</taxon>
        <taxon>Flavobacteriia</taxon>
        <taxon>Flavobacteriales</taxon>
        <taxon>Weeksellaceae</taxon>
        <taxon>Bergeyella</taxon>
    </lineage>
</organism>
<protein>
    <submittedName>
        <fullName evidence="1">Uncharacterized protein</fullName>
    </submittedName>
</protein>
<proteinExistence type="predicted"/>
<reference evidence="1 2" key="1">
    <citation type="submission" date="2018-04" db="EMBL/GenBank/DDBJ databases">
        <title>Characteristic and Complete Genome Sequencing of A Novel Member of Infective Endocarditis Causative Bacteria: Bergeyella cardium QL-PH.</title>
        <authorList>
            <person name="Pan H."/>
            <person name="Sun E."/>
            <person name="Zhang Y."/>
        </authorList>
    </citation>
    <scope>NUCLEOTIDE SEQUENCE [LARGE SCALE GENOMIC DNA]</scope>
    <source>
        <strain evidence="1 2">HPQL</strain>
    </source>
</reference>
<dbReference type="RefSeq" id="WP_120488907.1">
    <property type="nucleotide sequence ID" value="NZ_CP029149.1"/>
</dbReference>
<sequence length="117" mass="13674">METKKSTGFILALVFTFVVSTVVFNLDGVEFVQRREVNIPSGYFYLIFAVDILWVVSLVLIYLYRKLGVFLFPLAVAVHFLLNSYFLSSFLYFDVFILFLYFSLVLLVTVPRWQAFK</sequence>
<gene>
    <name evidence="1" type="ORF">DBX24_00060</name>
</gene>
<accession>A0A6P1QQN8</accession>
<keyword evidence="2" id="KW-1185">Reference proteome</keyword>
<dbReference type="KEGG" id="bcad:DBX24_00060"/>
<name>A0A6P1QQN8_9FLAO</name>
<dbReference type="Proteomes" id="UP000464318">
    <property type="component" value="Chromosome"/>
</dbReference>
<evidence type="ECO:0000313" key="2">
    <source>
        <dbReference type="Proteomes" id="UP000464318"/>
    </source>
</evidence>
<dbReference type="EMBL" id="CP029149">
    <property type="protein sequence ID" value="QHN64392.1"/>
    <property type="molecule type" value="Genomic_DNA"/>
</dbReference>